<keyword evidence="1" id="KW-0812">Transmembrane</keyword>
<sequence length="76" mass="8315">MFDFMQVGRWIIFAGIGLIVTGGLIYLWGKFGGLSQLPGTLRFEGQGFTCVFPLLASIVLSIILTIVLNVLARLLK</sequence>
<dbReference type="EMBL" id="LGCK01000013">
    <property type="protein sequence ID" value="KPL70847.1"/>
    <property type="molecule type" value="Genomic_DNA"/>
</dbReference>
<name>A0A0P6WM06_9CHLR</name>
<feature type="transmembrane region" description="Helical" evidence="1">
    <location>
        <begin position="48"/>
        <end position="72"/>
    </location>
</feature>
<proteinExistence type="predicted"/>
<dbReference type="PANTHER" id="PTHR36443">
    <property type="entry name" value="BSR5223 PROTEIN"/>
    <property type="match status" value="1"/>
</dbReference>
<evidence type="ECO:0000256" key="1">
    <source>
        <dbReference type="SAM" id="Phobius"/>
    </source>
</evidence>
<keyword evidence="3" id="KW-1185">Reference proteome</keyword>
<dbReference type="InterPro" id="IPR021320">
    <property type="entry name" value="DUF2905"/>
</dbReference>
<evidence type="ECO:0000313" key="2">
    <source>
        <dbReference type="EMBL" id="KPL70847.1"/>
    </source>
</evidence>
<organism evidence="2 3">
    <name type="scientific">Leptolinea tardivitalis</name>
    <dbReference type="NCBI Taxonomy" id="229920"/>
    <lineage>
        <taxon>Bacteria</taxon>
        <taxon>Bacillati</taxon>
        <taxon>Chloroflexota</taxon>
        <taxon>Anaerolineae</taxon>
        <taxon>Anaerolineales</taxon>
        <taxon>Anaerolineaceae</taxon>
        <taxon>Leptolinea</taxon>
    </lineage>
</organism>
<feature type="transmembrane region" description="Helical" evidence="1">
    <location>
        <begin position="7"/>
        <end position="28"/>
    </location>
</feature>
<evidence type="ECO:0008006" key="4">
    <source>
        <dbReference type="Google" id="ProtNLM"/>
    </source>
</evidence>
<dbReference type="Pfam" id="PF11146">
    <property type="entry name" value="DUF2905"/>
    <property type="match status" value="1"/>
</dbReference>
<keyword evidence="1" id="KW-1133">Transmembrane helix</keyword>
<dbReference type="Proteomes" id="UP000050430">
    <property type="component" value="Unassembled WGS sequence"/>
</dbReference>
<protein>
    <recommendedName>
        <fullName evidence="4">DUF2905 domain-containing protein</fullName>
    </recommendedName>
</protein>
<evidence type="ECO:0000313" key="3">
    <source>
        <dbReference type="Proteomes" id="UP000050430"/>
    </source>
</evidence>
<reference evidence="2 3" key="1">
    <citation type="submission" date="2015-07" db="EMBL/GenBank/DDBJ databases">
        <title>Genome sequence of Leptolinea tardivitalis DSM 16556.</title>
        <authorList>
            <person name="Hemp J."/>
            <person name="Ward L.M."/>
            <person name="Pace L.A."/>
            <person name="Fischer W.W."/>
        </authorList>
    </citation>
    <scope>NUCLEOTIDE SEQUENCE [LARGE SCALE GENOMIC DNA]</scope>
    <source>
        <strain evidence="2 3">YMTK-2</strain>
    </source>
</reference>
<dbReference type="RefSeq" id="WP_062420833.1">
    <property type="nucleotide sequence ID" value="NZ_BBYA01000005.1"/>
</dbReference>
<keyword evidence="1" id="KW-0472">Membrane</keyword>
<dbReference type="STRING" id="229920.ADM99_13180"/>
<gene>
    <name evidence="2" type="ORF">ADM99_13180</name>
</gene>
<accession>A0A0P6WM06</accession>
<dbReference type="AlphaFoldDB" id="A0A0P6WM06"/>
<dbReference type="PANTHER" id="PTHR36443:SF1">
    <property type="entry name" value="BSR5223 PROTEIN"/>
    <property type="match status" value="1"/>
</dbReference>
<comment type="caution">
    <text evidence="2">The sequence shown here is derived from an EMBL/GenBank/DDBJ whole genome shotgun (WGS) entry which is preliminary data.</text>
</comment>